<dbReference type="Gene3D" id="3.30.420.40">
    <property type="match status" value="2"/>
</dbReference>
<evidence type="ECO:0000256" key="4">
    <source>
        <dbReference type="ARBA" id="ARBA00038315"/>
    </source>
</evidence>
<feature type="compositionally biased region" description="Basic and acidic residues" evidence="6">
    <location>
        <begin position="479"/>
        <end position="495"/>
    </location>
</feature>
<comment type="function">
    <text evidence="1">Actins are highly conserved proteins that are involved in various types of cell motility and are ubiquitously expressed in all eukaryotic cells.</text>
</comment>
<feature type="compositionally biased region" description="Polar residues" evidence="6">
    <location>
        <begin position="757"/>
        <end position="766"/>
    </location>
</feature>
<accession>K1R885</accession>
<dbReference type="Gene3D" id="3.80.10.10">
    <property type="entry name" value="Ribonuclease Inhibitor"/>
    <property type="match status" value="2"/>
</dbReference>
<evidence type="ECO:0000256" key="2">
    <source>
        <dbReference type="ARBA" id="ARBA00022614"/>
    </source>
</evidence>
<keyword evidence="3" id="KW-0677">Repeat</keyword>
<feature type="region of interest" description="Disordered" evidence="6">
    <location>
        <begin position="36"/>
        <end position="71"/>
    </location>
</feature>
<comment type="similarity">
    <text evidence="4">Belongs to the PPP1R37 family.</text>
</comment>
<protein>
    <submittedName>
        <fullName evidence="7">Leucine-rich repeat-containing protein 68</fullName>
    </submittedName>
</protein>
<feature type="region of interest" description="Disordered" evidence="6">
    <location>
        <begin position="1"/>
        <end position="23"/>
    </location>
</feature>
<dbReference type="PANTHER" id="PTHR24112">
    <property type="entry name" value="LEUCINE-RICH REPEAT, ISOFORM F-RELATED"/>
    <property type="match status" value="1"/>
</dbReference>
<dbReference type="PROSITE" id="PS51450">
    <property type="entry name" value="LRR"/>
    <property type="match status" value="1"/>
</dbReference>
<dbReference type="InParanoid" id="K1R885"/>
<dbReference type="Pfam" id="PF00022">
    <property type="entry name" value="Actin"/>
    <property type="match status" value="1"/>
</dbReference>
<dbReference type="InterPro" id="IPR051279">
    <property type="entry name" value="PP1-Reg/Actin-Interact_Protein"/>
</dbReference>
<dbReference type="Pfam" id="PF13516">
    <property type="entry name" value="LRR_6"/>
    <property type="match status" value="2"/>
</dbReference>
<keyword evidence="2" id="KW-0433">Leucine-rich repeat</keyword>
<dbReference type="SMART" id="SM00368">
    <property type="entry name" value="LRR_RI"/>
    <property type="match status" value="7"/>
</dbReference>
<dbReference type="InterPro" id="IPR032675">
    <property type="entry name" value="LRR_dom_sf"/>
</dbReference>
<dbReference type="PANTHER" id="PTHR24112:SF9">
    <property type="entry name" value="PROTEIN PHOSPHATASE 1 REGULATORY SUBUNIT 37"/>
    <property type="match status" value="1"/>
</dbReference>
<reference evidence="7" key="1">
    <citation type="journal article" date="2012" name="Nature">
        <title>The oyster genome reveals stress adaptation and complexity of shell formation.</title>
        <authorList>
            <person name="Zhang G."/>
            <person name="Fang X."/>
            <person name="Guo X."/>
            <person name="Li L."/>
            <person name="Luo R."/>
            <person name="Xu F."/>
            <person name="Yang P."/>
            <person name="Zhang L."/>
            <person name="Wang X."/>
            <person name="Qi H."/>
            <person name="Xiong Z."/>
            <person name="Que H."/>
            <person name="Xie Y."/>
            <person name="Holland P.W."/>
            <person name="Paps J."/>
            <person name="Zhu Y."/>
            <person name="Wu F."/>
            <person name="Chen Y."/>
            <person name="Wang J."/>
            <person name="Peng C."/>
            <person name="Meng J."/>
            <person name="Yang L."/>
            <person name="Liu J."/>
            <person name="Wen B."/>
            <person name="Zhang N."/>
            <person name="Huang Z."/>
            <person name="Zhu Q."/>
            <person name="Feng Y."/>
            <person name="Mount A."/>
            <person name="Hedgecock D."/>
            <person name="Xu Z."/>
            <person name="Liu Y."/>
            <person name="Domazet-Loso T."/>
            <person name="Du Y."/>
            <person name="Sun X."/>
            <person name="Zhang S."/>
            <person name="Liu B."/>
            <person name="Cheng P."/>
            <person name="Jiang X."/>
            <person name="Li J."/>
            <person name="Fan D."/>
            <person name="Wang W."/>
            <person name="Fu W."/>
            <person name="Wang T."/>
            <person name="Wang B."/>
            <person name="Zhang J."/>
            <person name="Peng Z."/>
            <person name="Li Y."/>
            <person name="Li N."/>
            <person name="Wang J."/>
            <person name="Chen M."/>
            <person name="He Y."/>
            <person name="Tan F."/>
            <person name="Song X."/>
            <person name="Zheng Q."/>
            <person name="Huang R."/>
            <person name="Yang H."/>
            <person name="Du X."/>
            <person name="Chen L."/>
            <person name="Yang M."/>
            <person name="Gaffney P.M."/>
            <person name="Wang S."/>
            <person name="Luo L."/>
            <person name="She Z."/>
            <person name="Ming Y."/>
            <person name="Huang W."/>
            <person name="Zhang S."/>
            <person name="Huang B."/>
            <person name="Zhang Y."/>
            <person name="Qu T."/>
            <person name="Ni P."/>
            <person name="Miao G."/>
            <person name="Wang J."/>
            <person name="Wang Q."/>
            <person name="Steinberg C.E."/>
            <person name="Wang H."/>
            <person name="Li N."/>
            <person name="Qian L."/>
            <person name="Zhang G."/>
            <person name="Li Y."/>
            <person name="Yang H."/>
            <person name="Liu X."/>
            <person name="Wang J."/>
            <person name="Yin Y."/>
            <person name="Wang J."/>
        </authorList>
    </citation>
    <scope>NUCLEOTIDE SEQUENCE [LARGE SCALE GENOMIC DNA]</scope>
    <source>
        <strain evidence="7">05x7-T-G4-1.051#20</strain>
    </source>
</reference>
<dbReference type="AlphaFoldDB" id="K1R885"/>
<dbReference type="Gene3D" id="3.90.640.10">
    <property type="entry name" value="Actin, Chain A, domain 4"/>
    <property type="match status" value="1"/>
</dbReference>
<dbReference type="CDD" id="cd00116">
    <property type="entry name" value="LRR_RI"/>
    <property type="match status" value="1"/>
</dbReference>
<dbReference type="InterPro" id="IPR001611">
    <property type="entry name" value="Leu-rich_rpt"/>
</dbReference>
<name>K1R885_MAGGI</name>
<feature type="compositionally biased region" description="Polar residues" evidence="6">
    <location>
        <begin position="707"/>
        <end position="722"/>
    </location>
</feature>
<feature type="compositionally biased region" description="Basic and acidic residues" evidence="6">
    <location>
        <begin position="696"/>
        <end position="706"/>
    </location>
</feature>
<evidence type="ECO:0000256" key="3">
    <source>
        <dbReference type="ARBA" id="ARBA00022737"/>
    </source>
</evidence>
<feature type="region of interest" description="Disordered" evidence="6">
    <location>
        <begin position="693"/>
        <end position="766"/>
    </location>
</feature>
<proteinExistence type="inferred from homology"/>
<organism evidence="7">
    <name type="scientific">Magallana gigas</name>
    <name type="common">Pacific oyster</name>
    <name type="synonym">Crassostrea gigas</name>
    <dbReference type="NCBI Taxonomy" id="29159"/>
    <lineage>
        <taxon>Eukaryota</taxon>
        <taxon>Metazoa</taxon>
        <taxon>Spiralia</taxon>
        <taxon>Lophotrochozoa</taxon>
        <taxon>Mollusca</taxon>
        <taxon>Bivalvia</taxon>
        <taxon>Autobranchia</taxon>
        <taxon>Pteriomorphia</taxon>
        <taxon>Ostreida</taxon>
        <taxon>Ostreoidea</taxon>
        <taxon>Ostreidae</taxon>
        <taxon>Magallana</taxon>
    </lineage>
</organism>
<evidence type="ECO:0000256" key="1">
    <source>
        <dbReference type="ARBA" id="ARBA00003520"/>
    </source>
</evidence>
<dbReference type="EMBL" id="JH818171">
    <property type="protein sequence ID" value="EKC37400.1"/>
    <property type="molecule type" value="Genomic_DNA"/>
</dbReference>
<dbReference type="SMART" id="SM00268">
    <property type="entry name" value="ACTIN"/>
    <property type="match status" value="1"/>
</dbReference>
<feature type="region of interest" description="Disordered" evidence="6">
    <location>
        <begin position="474"/>
        <end position="507"/>
    </location>
</feature>
<evidence type="ECO:0000256" key="6">
    <source>
        <dbReference type="SAM" id="MobiDB-lite"/>
    </source>
</evidence>
<dbReference type="InterPro" id="IPR043129">
    <property type="entry name" value="ATPase_NBD"/>
</dbReference>
<sequence>MLDPDDGVVESSGVNTEPQQLPDVVGVVPSSFEDSVQEVNNQVLGDDSEEGGCLPDNDNPEAAASSQNKRNVTFPADSLVKGYLDPPDPWRNVGEWTTNDLVREYKKGCESHGIKPLNKVVQQLQGIEYTNGRFEILSLRGERLDIKQCESLESILRMVQFRCLDLEATHLDDESAVALFDMVEYYESACKVNIAFNKNISGRGWQGCARMIRKTPCLTFLDARNCDLNERVIPIIGRSLRMGCFLTTIHLENTLISGRAMVILVAALKMNEVLTELFLADNKLMPTDGIQLGNLLKYNHKLQLLDVRNNNLQDIGVSHICDGIYEQTLDTGLLTLVLWNNQLTYQSMSAVSKALSSTHNLETLNLGHNNITNEGIHLLKEGLLVSKSLLRLGLQGTKISCEGAVALAEAVADSPRLLRLDLRENEVKTAGLMALSLALKVNQTVTRVDLDRETKKESGVKDYMEQQKRLQQDINSFTERNRDMQRKREAELRESKKQKKTPNEDLEIVGTGENAPISLLPPDSTVRRPSLLVIETAAESMLDSPVASEVFRAPVVAPILTSTPPGELLLSPQYTTAVKAKKIFTVSKVDIQSLLSPTGPMVSTIPVLSPSSLLTTSTALSQGDTIPTQITPATLQTILANPILCAPLGSVPAPPESSISDLQIKPETTITEFVKDILIDIAENATAVCDQCQHSNGEEETSKTEDFSNTDTSKGETKTSCTDAPLNTDTNNTCNNENIGTENSILSTPNLLKESGHNNSENEQWTQIESSEIPSSVMNGHAVLSKTTENPNFQSSLTMNGLTEELASVLESIENKGDPDAATPPDEFERELDAMLAEVQCGNNIPFSTNRGSNPGLINLLLGALSTKVGCGLAGEAGPRCIVPSQVKNKVTGKVEKLWDFETVDQLYENLKDFLFNLYFRHLLVNAKDRRVVICESILCPSAFRDTLAKVLFKHFEASSVLFAVGQVNCLLGLGTHTGLVVDVGYNETVVLPVYEGIPVLKALQCVPLGGKSIHKRIESQLKETGKITTGSKEEEPLSTVPDCLNEEILEDIKVRCCFVTNLQRASQIHKVTLHGEDQSKLPSPPPGVKYPLDGNRLLLVNGDVREHSCEVLFEQDNEQQSISTIILDAIINAPIDMRRDLAENIVIIGGTSMLPGFHHRLCVELYHLLKNNKYQNELSIKLFKFHKLLTKENCACWLGGAMLGALETLPSKSISRDTYLQTGKLPDWCCLSEETEEQEKATARS</sequence>
<dbReference type="CDD" id="cd10207">
    <property type="entry name" value="ASKHA_NBD_Arp10"/>
    <property type="match status" value="1"/>
</dbReference>
<gene>
    <name evidence="7" type="ORF">CGI_10023874</name>
</gene>
<dbReference type="SUPFAM" id="SSF52047">
    <property type="entry name" value="RNI-like"/>
    <property type="match status" value="1"/>
</dbReference>
<dbReference type="HOGENOM" id="CLU_266201_0_0_1"/>
<evidence type="ECO:0000313" key="7">
    <source>
        <dbReference type="EMBL" id="EKC37400.1"/>
    </source>
</evidence>
<evidence type="ECO:0000256" key="5">
    <source>
        <dbReference type="RuleBase" id="RU000487"/>
    </source>
</evidence>
<feature type="compositionally biased region" description="Low complexity" evidence="6">
    <location>
        <begin position="727"/>
        <end position="743"/>
    </location>
</feature>
<comment type="similarity">
    <text evidence="5">Belongs to the actin family.</text>
</comment>
<dbReference type="SUPFAM" id="SSF53067">
    <property type="entry name" value="Actin-like ATPase domain"/>
    <property type="match status" value="2"/>
</dbReference>
<dbReference type="InterPro" id="IPR004000">
    <property type="entry name" value="Actin"/>
</dbReference>